<dbReference type="GO" id="GO:0007165">
    <property type="term" value="P:signal transduction"/>
    <property type="evidence" value="ECO:0007669"/>
    <property type="project" value="TreeGrafter"/>
</dbReference>
<dbReference type="EMBL" id="CP029494">
    <property type="protein sequence ID" value="AWN24412.1"/>
    <property type="molecule type" value="Genomic_DNA"/>
</dbReference>
<dbReference type="SMART" id="SM00245">
    <property type="entry name" value="TSPc"/>
    <property type="match status" value="1"/>
</dbReference>
<reference evidence="2 3" key="1">
    <citation type="submission" date="2018-05" db="EMBL/GenBank/DDBJ databases">
        <title>Complete Genome Sequence of Deinococcus sp. strain 17bor-2.</title>
        <authorList>
            <person name="Srinivasan S."/>
        </authorList>
    </citation>
    <scope>NUCLEOTIDE SEQUENCE [LARGE SCALE GENOMIC DNA]</scope>
    <source>
        <strain evidence="2 3">17bor-2</strain>
    </source>
</reference>
<dbReference type="InterPro" id="IPR036034">
    <property type="entry name" value="PDZ_sf"/>
</dbReference>
<dbReference type="InterPro" id="IPR029045">
    <property type="entry name" value="ClpP/crotonase-like_dom_sf"/>
</dbReference>
<dbReference type="CDD" id="cd06567">
    <property type="entry name" value="Peptidase_S41"/>
    <property type="match status" value="1"/>
</dbReference>
<dbReference type="AlphaFoldDB" id="A0A2Z3JHC9"/>
<dbReference type="PANTHER" id="PTHR32060:SF30">
    <property type="entry name" value="CARBOXY-TERMINAL PROCESSING PROTEASE CTPA"/>
    <property type="match status" value="1"/>
</dbReference>
<feature type="domain" description="PDZ" evidence="1">
    <location>
        <begin position="92"/>
        <end position="174"/>
    </location>
</feature>
<dbReference type="SUPFAM" id="SSF52096">
    <property type="entry name" value="ClpP/crotonase"/>
    <property type="match status" value="1"/>
</dbReference>
<dbReference type="InterPro" id="IPR005151">
    <property type="entry name" value="Tail-specific_protease"/>
</dbReference>
<proteinExistence type="predicted"/>
<dbReference type="PROSITE" id="PS50106">
    <property type="entry name" value="PDZ"/>
    <property type="match status" value="1"/>
</dbReference>
<accession>A0A2Z3JHC9</accession>
<dbReference type="InterPro" id="IPR001478">
    <property type="entry name" value="PDZ"/>
</dbReference>
<dbReference type="Pfam" id="PF03572">
    <property type="entry name" value="Peptidase_S41"/>
    <property type="match status" value="1"/>
</dbReference>
<dbReference type="Gene3D" id="3.90.226.10">
    <property type="entry name" value="2-enoyl-CoA Hydratase, Chain A, domain 1"/>
    <property type="match status" value="1"/>
</dbReference>
<keyword evidence="3" id="KW-1185">Reference proteome</keyword>
<evidence type="ECO:0000313" key="2">
    <source>
        <dbReference type="EMBL" id="AWN24412.1"/>
    </source>
</evidence>
<gene>
    <name evidence="2" type="ORF">DKM44_01940</name>
</gene>
<dbReference type="OrthoDB" id="7266775at2"/>
<dbReference type="GO" id="GO:0004175">
    <property type="term" value="F:endopeptidase activity"/>
    <property type="evidence" value="ECO:0007669"/>
    <property type="project" value="TreeGrafter"/>
</dbReference>
<organism evidence="2 3">
    <name type="scientific">Deinococcus irradiatisoli</name>
    <dbReference type="NCBI Taxonomy" id="2202254"/>
    <lineage>
        <taxon>Bacteria</taxon>
        <taxon>Thermotogati</taxon>
        <taxon>Deinococcota</taxon>
        <taxon>Deinococci</taxon>
        <taxon>Deinococcales</taxon>
        <taxon>Deinococcaceae</taxon>
        <taxon>Deinococcus</taxon>
    </lineage>
</organism>
<evidence type="ECO:0000259" key="1">
    <source>
        <dbReference type="PROSITE" id="PS50106"/>
    </source>
</evidence>
<sequence length="407" mass="43381">MLCAATLSGAQASPASDLFGQVTTLFQREYYGWSTADRSALVERYAAELKDRCAETGDTCSFDTARAVLTEMFDAFHDEHTSVRDAETAQRLMEVQNDMTVPRSGARVIKQPEGLLVVGVQPGSPAERAGVKLYDLIKTVNGEVAGKDQPVDSAAFVRLERAAQPLTLVVSRPGTPTLTLSLTPEAMKARDEPSLSYPRPGVALINLPTFLSGDSSALFLSKVKEAQAAGAHDLIVDLRYNGGGRLDQCVAAASIFKPVIYQARFRGGSWSYGGLNGEQAPALSARLERQSHIWNGPAAILVGENTASCAEVFTFFAQKTGVKAVGAATKGVGNSGVNFYPLPDQGILSLTMLRAFDENGDPLPDHIVPDVSAPTDLKALTERGDDTTLDAALHLLDEAEPLSKAVK</sequence>
<dbReference type="KEGG" id="dez:DKM44_01940"/>
<dbReference type="Proteomes" id="UP000245368">
    <property type="component" value="Chromosome"/>
</dbReference>
<dbReference type="Gene3D" id="2.30.42.10">
    <property type="match status" value="1"/>
</dbReference>
<protein>
    <submittedName>
        <fullName evidence="2">Peptidase S41</fullName>
    </submittedName>
</protein>
<dbReference type="GO" id="GO:0006508">
    <property type="term" value="P:proteolysis"/>
    <property type="evidence" value="ECO:0007669"/>
    <property type="project" value="InterPro"/>
</dbReference>
<dbReference type="GO" id="GO:0008236">
    <property type="term" value="F:serine-type peptidase activity"/>
    <property type="evidence" value="ECO:0007669"/>
    <property type="project" value="InterPro"/>
</dbReference>
<evidence type="ECO:0000313" key="3">
    <source>
        <dbReference type="Proteomes" id="UP000245368"/>
    </source>
</evidence>
<dbReference type="SUPFAM" id="SSF50156">
    <property type="entry name" value="PDZ domain-like"/>
    <property type="match status" value="1"/>
</dbReference>
<name>A0A2Z3JHC9_9DEIO</name>
<dbReference type="PANTHER" id="PTHR32060">
    <property type="entry name" value="TAIL-SPECIFIC PROTEASE"/>
    <property type="match status" value="1"/>
</dbReference>
<dbReference type="GO" id="GO:0030288">
    <property type="term" value="C:outer membrane-bounded periplasmic space"/>
    <property type="evidence" value="ECO:0007669"/>
    <property type="project" value="TreeGrafter"/>
</dbReference>
<dbReference type="SMART" id="SM00228">
    <property type="entry name" value="PDZ"/>
    <property type="match status" value="1"/>
</dbReference>